<keyword evidence="5" id="KW-1185">Reference proteome</keyword>
<comment type="caution">
    <text evidence="4">The sequence shown here is derived from an EMBL/GenBank/DDBJ whole genome shotgun (WGS) entry which is preliminary data.</text>
</comment>
<dbReference type="GO" id="GO:0003677">
    <property type="term" value="F:DNA binding"/>
    <property type="evidence" value="ECO:0007669"/>
    <property type="project" value="UniProtKB-KW"/>
</dbReference>
<evidence type="ECO:0000259" key="3">
    <source>
        <dbReference type="PROSITE" id="PS51978"/>
    </source>
</evidence>
<protein>
    <submittedName>
        <fullName evidence="4">Homeobox protein extradenticle</fullName>
    </submittedName>
</protein>
<sequence length="108" mass="12070">MHPVSAQVGVMPQPYGMQGVDPTQAGPGTPDQDGRRQDIGDILQQIMNITDQSLDEAQARKHTLNCHRMKPALFSVLCEIKEKTAKGFQNSNWIQFSRLRLAMISSDF</sequence>
<dbReference type="OMA" id="FRVFICL"/>
<keyword evidence="4" id="KW-0371">Homeobox</keyword>
<reference evidence="4 5" key="1">
    <citation type="journal article" date="2016" name="Genome Biol. Evol.">
        <title>Gene Family Evolution Reflects Adaptation to Soil Environmental Stressors in the Genome of the Collembolan Orchesella cincta.</title>
        <authorList>
            <person name="Faddeeva-Vakhrusheva A."/>
            <person name="Derks M.F."/>
            <person name="Anvar S.Y."/>
            <person name="Agamennone V."/>
            <person name="Suring W."/>
            <person name="Smit S."/>
            <person name="van Straalen N.M."/>
            <person name="Roelofs D."/>
        </authorList>
    </citation>
    <scope>NUCLEOTIDE SEQUENCE [LARGE SCALE GENOMIC DNA]</scope>
    <source>
        <tissue evidence="4">Mixed pool</tissue>
    </source>
</reference>
<accession>A0A1D2MNG2</accession>
<feature type="region of interest" description="Disordered" evidence="2">
    <location>
        <begin position="1"/>
        <end position="38"/>
    </location>
</feature>
<dbReference type="Proteomes" id="UP000094527">
    <property type="component" value="Unassembled WGS sequence"/>
</dbReference>
<comment type="subcellular location">
    <subcellularLocation>
        <location evidence="1">Nucleus</location>
    </subcellularLocation>
</comment>
<proteinExistence type="predicted"/>
<dbReference type="AlphaFoldDB" id="A0A1D2MNG2"/>
<dbReference type="GO" id="GO:0005634">
    <property type="term" value="C:nucleus"/>
    <property type="evidence" value="ECO:0007669"/>
    <property type="project" value="UniProtKB-SubCell"/>
</dbReference>
<evidence type="ECO:0000256" key="2">
    <source>
        <dbReference type="SAM" id="MobiDB-lite"/>
    </source>
</evidence>
<dbReference type="OrthoDB" id="4187154at2759"/>
<name>A0A1D2MNG2_ORCCI</name>
<dbReference type="Pfam" id="PF03792">
    <property type="entry name" value="PBC"/>
    <property type="match status" value="1"/>
</dbReference>
<evidence type="ECO:0000313" key="5">
    <source>
        <dbReference type="Proteomes" id="UP000094527"/>
    </source>
</evidence>
<dbReference type="EMBL" id="LJIJ01000814">
    <property type="protein sequence ID" value="ODM94375.1"/>
    <property type="molecule type" value="Genomic_DNA"/>
</dbReference>
<gene>
    <name evidence="4" type="ORF">Ocin01_12306</name>
</gene>
<keyword evidence="4" id="KW-0238">DNA-binding</keyword>
<evidence type="ECO:0000256" key="1">
    <source>
        <dbReference type="ARBA" id="ARBA00004123"/>
    </source>
</evidence>
<evidence type="ECO:0000313" key="4">
    <source>
        <dbReference type="EMBL" id="ODM94375.1"/>
    </source>
</evidence>
<feature type="domain" description="PBC" evidence="3">
    <location>
        <begin position="34"/>
        <end position="108"/>
    </location>
</feature>
<dbReference type="STRING" id="48709.A0A1D2MNG2"/>
<organism evidence="4 5">
    <name type="scientific">Orchesella cincta</name>
    <name type="common">Springtail</name>
    <name type="synonym">Podura cincta</name>
    <dbReference type="NCBI Taxonomy" id="48709"/>
    <lineage>
        <taxon>Eukaryota</taxon>
        <taxon>Metazoa</taxon>
        <taxon>Ecdysozoa</taxon>
        <taxon>Arthropoda</taxon>
        <taxon>Hexapoda</taxon>
        <taxon>Collembola</taxon>
        <taxon>Entomobryomorpha</taxon>
        <taxon>Entomobryoidea</taxon>
        <taxon>Orchesellidae</taxon>
        <taxon>Orchesellinae</taxon>
        <taxon>Orchesella</taxon>
    </lineage>
</organism>
<dbReference type="PROSITE" id="PS51978">
    <property type="entry name" value="PBC"/>
    <property type="match status" value="1"/>
</dbReference>
<dbReference type="InterPro" id="IPR005542">
    <property type="entry name" value="PBX_PBC_dom"/>
</dbReference>
<dbReference type="GO" id="GO:0003700">
    <property type="term" value="F:DNA-binding transcription factor activity"/>
    <property type="evidence" value="ECO:0007669"/>
    <property type="project" value="InterPro"/>
</dbReference>